<name>A0A6A2XZ80_HIBSY</name>
<reference evidence="1" key="1">
    <citation type="submission" date="2019-09" db="EMBL/GenBank/DDBJ databases">
        <title>Draft genome information of white flower Hibiscus syriacus.</title>
        <authorList>
            <person name="Kim Y.-M."/>
        </authorList>
    </citation>
    <scope>NUCLEOTIDE SEQUENCE [LARGE SCALE GENOMIC DNA]</scope>
    <source>
        <strain evidence="1">YM2019G1</strain>
    </source>
</reference>
<dbReference type="Proteomes" id="UP000436088">
    <property type="component" value="Unassembled WGS sequence"/>
</dbReference>
<evidence type="ECO:0000313" key="1">
    <source>
        <dbReference type="EMBL" id="KAE8675850.1"/>
    </source>
</evidence>
<dbReference type="EMBL" id="VEPZ02001391">
    <property type="protein sequence ID" value="KAE8675850.1"/>
    <property type="molecule type" value="Genomic_DNA"/>
</dbReference>
<proteinExistence type="predicted"/>
<keyword evidence="2" id="KW-1185">Reference proteome</keyword>
<sequence length="115" mass="13605">MEIRDHLFFECKVSQMVWKCVLTLRQVSRTVMDWDGELQWACSRIKDKSLRAWALKLAWNCYGAMIWKARNQRLFAGMVSTISEMVDRIKQMIRLKLWDKHVNVECHASRGVCIA</sequence>
<dbReference type="AlphaFoldDB" id="A0A6A2XZ80"/>
<gene>
    <name evidence="1" type="ORF">F3Y22_tig00111640pilonHSYRG00021</name>
</gene>
<comment type="caution">
    <text evidence="1">The sequence shown here is derived from an EMBL/GenBank/DDBJ whole genome shotgun (WGS) entry which is preliminary data.</text>
</comment>
<accession>A0A6A2XZ80</accession>
<evidence type="ECO:0000313" key="2">
    <source>
        <dbReference type="Proteomes" id="UP000436088"/>
    </source>
</evidence>
<organism evidence="1 2">
    <name type="scientific">Hibiscus syriacus</name>
    <name type="common">Rose of Sharon</name>
    <dbReference type="NCBI Taxonomy" id="106335"/>
    <lineage>
        <taxon>Eukaryota</taxon>
        <taxon>Viridiplantae</taxon>
        <taxon>Streptophyta</taxon>
        <taxon>Embryophyta</taxon>
        <taxon>Tracheophyta</taxon>
        <taxon>Spermatophyta</taxon>
        <taxon>Magnoliopsida</taxon>
        <taxon>eudicotyledons</taxon>
        <taxon>Gunneridae</taxon>
        <taxon>Pentapetalae</taxon>
        <taxon>rosids</taxon>
        <taxon>malvids</taxon>
        <taxon>Malvales</taxon>
        <taxon>Malvaceae</taxon>
        <taxon>Malvoideae</taxon>
        <taxon>Hibiscus</taxon>
    </lineage>
</organism>
<evidence type="ECO:0008006" key="3">
    <source>
        <dbReference type="Google" id="ProtNLM"/>
    </source>
</evidence>
<protein>
    <recommendedName>
        <fullName evidence="3">Reverse transcriptase zinc-binding domain-containing protein</fullName>
    </recommendedName>
</protein>